<accession>B1XU81</accession>
<evidence type="ECO:0000259" key="2">
    <source>
        <dbReference type="Pfam" id="PF16360"/>
    </source>
</evidence>
<keyword evidence="1" id="KW-0175">Coiled coil</keyword>
<dbReference type="AlphaFoldDB" id="B1XU81"/>
<sequence length="92" mass="10701">MDRTGLILDIFSQRAQSHIGKAQVELAQVRYRMSRLVRAWSHLERQRGGIGVRGGPGETQMELDCRMLATKAKRLENELEKLQRQQRTQRRA</sequence>
<gene>
    <name evidence="3" type="ordered locus">Pnec_0671</name>
</gene>
<name>B1XU81_POLNS</name>
<feature type="domain" description="GTP-binding protein middle" evidence="2">
    <location>
        <begin position="14"/>
        <end position="91"/>
    </location>
</feature>
<feature type="coiled-coil region" evidence="1">
    <location>
        <begin position="65"/>
        <end position="92"/>
    </location>
</feature>
<dbReference type="HOGENOM" id="CLU_2410723_0_0_4"/>
<evidence type="ECO:0000313" key="3">
    <source>
        <dbReference type="EMBL" id="ACB43908.1"/>
    </source>
</evidence>
<dbReference type="KEGG" id="pne:Pnec_0671"/>
<dbReference type="Pfam" id="PF16360">
    <property type="entry name" value="GTP-bdg_M"/>
    <property type="match status" value="1"/>
</dbReference>
<evidence type="ECO:0000256" key="1">
    <source>
        <dbReference type="SAM" id="Coils"/>
    </source>
</evidence>
<dbReference type="GO" id="GO:0043022">
    <property type="term" value="F:ribosome binding"/>
    <property type="evidence" value="ECO:0007669"/>
    <property type="project" value="TreeGrafter"/>
</dbReference>
<organism evidence="3">
    <name type="scientific">Polynucleobacter necessarius subsp. necessarius (strain STIR1)</name>
    <dbReference type="NCBI Taxonomy" id="452638"/>
    <lineage>
        <taxon>Bacteria</taxon>
        <taxon>Pseudomonadati</taxon>
        <taxon>Pseudomonadota</taxon>
        <taxon>Betaproteobacteria</taxon>
        <taxon>Burkholderiales</taxon>
        <taxon>Burkholderiaceae</taxon>
        <taxon>Polynucleobacter</taxon>
    </lineage>
</organism>
<dbReference type="InterPro" id="IPR032305">
    <property type="entry name" value="GTP-bd_M"/>
</dbReference>
<dbReference type="STRING" id="452638.Pnec_0671"/>
<dbReference type="GO" id="GO:0005737">
    <property type="term" value="C:cytoplasm"/>
    <property type="evidence" value="ECO:0007669"/>
    <property type="project" value="TreeGrafter"/>
</dbReference>
<reference evidence="3" key="1">
    <citation type="submission" date="2008-03" db="EMBL/GenBank/DDBJ databases">
        <title>Complete sequence of Polynucleobacter necessarius STIR1.</title>
        <authorList>
            <consortium name="US DOE Joint Genome Institute"/>
            <person name="Copeland A."/>
            <person name="Lucas S."/>
            <person name="Lapidus A."/>
            <person name="Barry K."/>
            <person name="Detter J.C."/>
            <person name="Glavina del Rio T."/>
            <person name="Hammon N."/>
            <person name="Israni S."/>
            <person name="Dalin E."/>
            <person name="Tice H."/>
            <person name="Pitluck S."/>
            <person name="Chain P."/>
            <person name="Malfatti S."/>
            <person name="Shin M."/>
            <person name="Vergez L."/>
            <person name="Schmutz J."/>
            <person name="Larimer F."/>
            <person name="Land M."/>
            <person name="Hauser L."/>
            <person name="Kyrpides N."/>
            <person name="Kim E."/>
            <person name="Hahn M."/>
            <person name="Richardson P."/>
        </authorList>
    </citation>
    <scope>NUCLEOTIDE SEQUENCE [LARGE SCALE GENOMIC DNA]</scope>
    <source>
        <strain evidence="3">STIR1</strain>
    </source>
</reference>
<dbReference type="InterPro" id="IPR016496">
    <property type="entry name" value="GTPase_HflX"/>
</dbReference>
<dbReference type="GO" id="GO:0005525">
    <property type="term" value="F:GTP binding"/>
    <property type="evidence" value="ECO:0007669"/>
    <property type="project" value="InterPro"/>
</dbReference>
<protein>
    <submittedName>
        <fullName evidence="3">GTP-binding protein, HSR1-related</fullName>
    </submittedName>
</protein>
<dbReference type="PANTHER" id="PTHR10229">
    <property type="entry name" value="GTP-BINDING PROTEIN HFLX"/>
    <property type="match status" value="1"/>
</dbReference>
<proteinExistence type="predicted"/>
<dbReference type="eggNOG" id="COG2262">
    <property type="taxonomic scope" value="Bacteria"/>
</dbReference>
<dbReference type="EMBL" id="CP001010">
    <property type="protein sequence ID" value="ACB43908.1"/>
    <property type="molecule type" value="Genomic_DNA"/>
</dbReference>
<dbReference type="Gene3D" id="6.10.250.2860">
    <property type="match status" value="1"/>
</dbReference>
<dbReference type="PANTHER" id="PTHR10229:SF0">
    <property type="entry name" value="GTP-BINDING PROTEIN 6-RELATED"/>
    <property type="match status" value="1"/>
</dbReference>